<protein>
    <submittedName>
        <fullName evidence="2">Uncharacterized protein</fullName>
    </submittedName>
</protein>
<keyword evidence="3" id="KW-1185">Reference proteome</keyword>
<accession>A0A8T0N5G5</accession>
<evidence type="ECO:0000256" key="1">
    <source>
        <dbReference type="SAM" id="MobiDB-lite"/>
    </source>
</evidence>
<organism evidence="2 3">
    <name type="scientific">Panicum virgatum</name>
    <name type="common">Blackwell switchgrass</name>
    <dbReference type="NCBI Taxonomy" id="38727"/>
    <lineage>
        <taxon>Eukaryota</taxon>
        <taxon>Viridiplantae</taxon>
        <taxon>Streptophyta</taxon>
        <taxon>Embryophyta</taxon>
        <taxon>Tracheophyta</taxon>
        <taxon>Spermatophyta</taxon>
        <taxon>Magnoliopsida</taxon>
        <taxon>Liliopsida</taxon>
        <taxon>Poales</taxon>
        <taxon>Poaceae</taxon>
        <taxon>PACMAD clade</taxon>
        <taxon>Panicoideae</taxon>
        <taxon>Panicodae</taxon>
        <taxon>Paniceae</taxon>
        <taxon>Panicinae</taxon>
        <taxon>Panicum</taxon>
        <taxon>Panicum sect. Hiantes</taxon>
    </lineage>
</organism>
<sequence length="266" mass="28547">KASRCKRKAERDCARGPLASAPRSSPCAPGPALQETRRGHEGAQAQRGRGRSGGGGGAGRARQARPSAAHLRLPPRRAAAGHGRRLLTRARKQGLPVWSPDRAHARATHAPASAGQSERSGLPRSRCVRHGGTGTRPAPRRQGAAARHGGRKRGTALRRCVRACVARFLVSLPGSPGGQRERGDQFPRPWREPQVGRHVYVTAGAGEPAEIYRIALRVCDRARSVRYKYPSSSLSGNKMCARKGFSSMTSGLIECAQCIEFSRVPP</sequence>
<evidence type="ECO:0000313" key="3">
    <source>
        <dbReference type="Proteomes" id="UP000823388"/>
    </source>
</evidence>
<name>A0A8T0N5G5_PANVG</name>
<comment type="caution">
    <text evidence="2">The sequence shown here is derived from an EMBL/GenBank/DDBJ whole genome shotgun (WGS) entry which is preliminary data.</text>
</comment>
<gene>
    <name evidence="2" type="ORF">PVAP13_9NG852101</name>
</gene>
<dbReference type="AlphaFoldDB" id="A0A8T0N5G5"/>
<feature type="compositionally biased region" description="Low complexity" evidence="1">
    <location>
        <begin position="60"/>
        <end position="81"/>
    </location>
</feature>
<feature type="compositionally biased region" description="Low complexity" evidence="1">
    <location>
        <begin position="135"/>
        <end position="147"/>
    </location>
</feature>
<dbReference type="EMBL" id="CM029054">
    <property type="protein sequence ID" value="KAG2542364.1"/>
    <property type="molecule type" value="Genomic_DNA"/>
</dbReference>
<evidence type="ECO:0000313" key="2">
    <source>
        <dbReference type="EMBL" id="KAG2542364.1"/>
    </source>
</evidence>
<proteinExistence type="predicted"/>
<feature type="compositionally biased region" description="Basic residues" evidence="1">
    <location>
        <begin position="82"/>
        <end position="92"/>
    </location>
</feature>
<dbReference type="Proteomes" id="UP000823388">
    <property type="component" value="Chromosome 9N"/>
</dbReference>
<reference evidence="2" key="1">
    <citation type="submission" date="2020-05" db="EMBL/GenBank/DDBJ databases">
        <title>WGS assembly of Panicum virgatum.</title>
        <authorList>
            <person name="Lovell J.T."/>
            <person name="Jenkins J."/>
            <person name="Shu S."/>
            <person name="Juenger T.E."/>
            <person name="Schmutz J."/>
        </authorList>
    </citation>
    <scope>NUCLEOTIDE SEQUENCE</scope>
    <source>
        <strain evidence="2">AP13</strain>
    </source>
</reference>
<feature type="region of interest" description="Disordered" evidence="1">
    <location>
        <begin position="1"/>
        <end position="153"/>
    </location>
</feature>
<feature type="non-terminal residue" evidence="2">
    <location>
        <position position="1"/>
    </location>
</feature>